<feature type="region of interest" description="Disordered" evidence="27">
    <location>
        <begin position="713"/>
        <end position="754"/>
    </location>
</feature>
<evidence type="ECO:0000256" key="15">
    <source>
        <dbReference type="ARBA" id="ARBA00022960"/>
    </source>
</evidence>
<evidence type="ECO:0000256" key="10">
    <source>
        <dbReference type="ARBA" id="ARBA00022670"/>
    </source>
</evidence>
<evidence type="ECO:0000256" key="16">
    <source>
        <dbReference type="ARBA" id="ARBA00022968"/>
    </source>
</evidence>
<comment type="catalytic activity">
    <reaction evidence="25">
        <text>[GlcNAc-(1-&gt;4)-Mur2Ac(oyl-L-Ala-gamma-D-Glu-L-Lys-D-Ala-D-Ala)](n)-di-trans,octa-cis-undecaprenyl diphosphate + beta-D-GlcNAc-(1-&gt;4)-Mur2Ac(oyl-L-Ala-gamma-D-Glu-L-Lys-D-Ala-D-Ala)-di-trans,octa-cis-undecaprenyl diphosphate = [GlcNAc-(1-&gt;4)-Mur2Ac(oyl-L-Ala-gamma-D-Glu-L-Lys-D-Ala-D-Ala)](n+1)-di-trans,octa-cis-undecaprenyl diphosphate + di-trans,octa-cis-undecaprenyl diphosphate + H(+)</text>
        <dbReference type="Rhea" id="RHEA:23708"/>
        <dbReference type="Rhea" id="RHEA-COMP:9602"/>
        <dbReference type="Rhea" id="RHEA-COMP:9603"/>
        <dbReference type="ChEBI" id="CHEBI:15378"/>
        <dbReference type="ChEBI" id="CHEBI:58405"/>
        <dbReference type="ChEBI" id="CHEBI:60033"/>
        <dbReference type="ChEBI" id="CHEBI:78435"/>
        <dbReference type="EC" id="2.4.99.28"/>
    </reaction>
</comment>
<keyword evidence="21" id="KW-0511">Multifunctional enzyme</keyword>
<evidence type="ECO:0000256" key="14">
    <source>
        <dbReference type="ARBA" id="ARBA00022801"/>
    </source>
</evidence>
<dbReference type="PROSITE" id="PS51257">
    <property type="entry name" value="PROKAR_LIPOPROTEIN"/>
    <property type="match status" value="1"/>
</dbReference>
<name>A0A3N5AN98_9THEO</name>
<evidence type="ECO:0000256" key="19">
    <source>
        <dbReference type="ARBA" id="ARBA00023136"/>
    </source>
</evidence>
<comment type="function">
    <text evidence="1">Cell wall formation. Synthesis of cross-linked peptidoglycan from the lipid intermediates. The enzyme has a penicillin-insensitive transglycosylase N-terminal domain (formation of linear glycan strands) and a penicillin-sensitive transpeptidase C-terminal domain (cross-linking of the peptide subunits).</text>
</comment>
<dbReference type="SUPFAM" id="SSF53955">
    <property type="entry name" value="Lysozyme-like"/>
    <property type="match status" value="1"/>
</dbReference>
<dbReference type="GO" id="GO:0030288">
    <property type="term" value="C:outer membrane-bounded periplasmic space"/>
    <property type="evidence" value="ECO:0007669"/>
    <property type="project" value="TreeGrafter"/>
</dbReference>
<evidence type="ECO:0000259" key="28">
    <source>
        <dbReference type="Pfam" id="PF00905"/>
    </source>
</evidence>
<keyword evidence="8" id="KW-1003">Cell membrane</keyword>
<keyword evidence="20" id="KW-0046">Antibiotic resistance</keyword>
<keyword evidence="13" id="KW-0812">Transmembrane</keyword>
<evidence type="ECO:0000256" key="13">
    <source>
        <dbReference type="ARBA" id="ARBA00022692"/>
    </source>
</evidence>
<evidence type="ECO:0000256" key="4">
    <source>
        <dbReference type="ARBA" id="ARBA00007090"/>
    </source>
</evidence>
<keyword evidence="12" id="KW-0808">Transferase</keyword>
<accession>A0A3N5AN98</accession>
<evidence type="ECO:0000256" key="17">
    <source>
        <dbReference type="ARBA" id="ARBA00022984"/>
    </source>
</evidence>
<evidence type="ECO:0000256" key="6">
    <source>
        <dbReference type="ARBA" id="ARBA00012448"/>
    </source>
</evidence>
<evidence type="ECO:0000256" key="9">
    <source>
        <dbReference type="ARBA" id="ARBA00022645"/>
    </source>
</evidence>
<dbReference type="InterPro" id="IPR050396">
    <property type="entry name" value="Glycosyltr_51/Transpeptidase"/>
</dbReference>
<feature type="domain" description="Penicillin-binding protein transpeptidase" evidence="28">
    <location>
        <begin position="335"/>
        <end position="605"/>
    </location>
</feature>
<sequence length="754" mass="82676">MASQNRKRKRLNPWRLALLILLLSFFTLTVSACGMVVYSLKDIPAFDPNQLEGSFSTLLYDKNGQIITEIGLQNRIPVKLSAIPLEVQNAFLAAEDVRFYEHIGVDPRAIARALYHNLRGGGIQEGGSTITQQLAKNCFLTPEQTLKRKIQEAILALEIERHYRKQEILELYLNHIYFGEGAYGIQAAAKTYFDKDVSELTLSEGALLAGLPKAPSLYSPIRNPEAAINRRNVVLDSMARYGFITAAEAQAAKAEPLNLKPGKATGKKYPHPYFVDYVTDELVEKYGVNQVFRGGLKVYTTLDPRIQEIAEQALADPKNFPPSHRDAAGQLEPQGAVVVIDPHTGQIRALVGGREYTHQRGLNRATDIHRQPGSAFKPIIAYAPAIEYLGYGPATVVDDVPVQFSGYQPKNYDGQYRGLIPLRTALTYSINIPAVKLLNSVGLQKAIDFASRFGFEFSPGNEGLSLALGGLHKGVTPLQMAQAYAAFANQGVYVTPTAITRVETRNGIVLDEFKPKMVRVMKPTTAYLITDMLRSAVEYGTGTRARLGSRPVAGKTGTTDDSKDIWFCGYTPELVAVVWIGHDIPREMPREYGGRYPAMIWHQIMSKALQGTPLQNFARPPGIVVATVDKKSGLLPGPLTPPNEQVTDLFAAGTVPTKVDDTRVLVEICAASGLLATENCPERITKVLIKCPYSVPPFVKDYAERVPTERCNLHGSTASQDTTGQPVYGEEPGIPVPPGNPEANTFPPFGQVTQ</sequence>
<comment type="subcellular location">
    <subcellularLocation>
        <location evidence="2">Cell membrane</location>
        <topology evidence="2">Single-pass type II membrane protein</topology>
    </subcellularLocation>
</comment>
<dbReference type="InterPro" id="IPR036950">
    <property type="entry name" value="PBP_transglycosylase"/>
</dbReference>
<dbReference type="Pfam" id="PF00905">
    <property type="entry name" value="Transpeptidase"/>
    <property type="match status" value="1"/>
</dbReference>
<evidence type="ECO:0000256" key="1">
    <source>
        <dbReference type="ARBA" id="ARBA00002624"/>
    </source>
</evidence>
<dbReference type="GO" id="GO:0006508">
    <property type="term" value="P:proteolysis"/>
    <property type="evidence" value="ECO:0007669"/>
    <property type="project" value="UniProtKB-KW"/>
</dbReference>
<evidence type="ECO:0000256" key="8">
    <source>
        <dbReference type="ARBA" id="ARBA00022475"/>
    </source>
</evidence>
<evidence type="ECO:0000256" key="3">
    <source>
        <dbReference type="ARBA" id="ARBA00004752"/>
    </source>
</evidence>
<evidence type="ECO:0000313" key="30">
    <source>
        <dbReference type="EMBL" id="RPF46549.1"/>
    </source>
</evidence>
<evidence type="ECO:0000256" key="27">
    <source>
        <dbReference type="SAM" id="MobiDB-lite"/>
    </source>
</evidence>
<evidence type="ECO:0000256" key="22">
    <source>
        <dbReference type="ARBA" id="ARBA00023316"/>
    </source>
</evidence>
<feature type="compositionally biased region" description="Polar residues" evidence="27">
    <location>
        <begin position="714"/>
        <end position="725"/>
    </location>
</feature>
<dbReference type="PANTHER" id="PTHR32282:SF11">
    <property type="entry name" value="PENICILLIN-BINDING PROTEIN 1B"/>
    <property type="match status" value="1"/>
</dbReference>
<organism evidence="30 31">
    <name type="scientific">Thermodesulfitimonas autotrophica</name>
    <dbReference type="NCBI Taxonomy" id="1894989"/>
    <lineage>
        <taxon>Bacteria</taxon>
        <taxon>Bacillati</taxon>
        <taxon>Bacillota</taxon>
        <taxon>Clostridia</taxon>
        <taxon>Thermoanaerobacterales</taxon>
        <taxon>Thermoanaerobacteraceae</taxon>
        <taxon>Thermodesulfitimonas</taxon>
    </lineage>
</organism>
<dbReference type="InterPro" id="IPR012338">
    <property type="entry name" value="Beta-lactam/transpept-like"/>
</dbReference>
<dbReference type="GO" id="GO:0046677">
    <property type="term" value="P:response to antibiotic"/>
    <property type="evidence" value="ECO:0007669"/>
    <property type="project" value="UniProtKB-KW"/>
</dbReference>
<evidence type="ECO:0000256" key="5">
    <source>
        <dbReference type="ARBA" id="ARBA00007739"/>
    </source>
</evidence>
<evidence type="ECO:0000256" key="18">
    <source>
        <dbReference type="ARBA" id="ARBA00022989"/>
    </source>
</evidence>
<dbReference type="NCBIfam" id="TIGR02074">
    <property type="entry name" value="PBP_1a_fam"/>
    <property type="match status" value="1"/>
</dbReference>
<gene>
    <name evidence="30" type="ORF">EDD75_0786</name>
</gene>
<reference evidence="30 31" key="1">
    <citation type="submission" date="2018-11" db="EMBL/GenBank/DDBJ databases">
        <title>Genomic Encyclopedia of Type Strains, Phase IV (KMG-IV): sequencing the most valuable type-strain genomes for metagenomic binning, comparative biology and taxonomic classification.</title>
        <authorList>
            <person name="Goeker M."/>
        </authorList>
    </citation>
    <scope>NUCLEOTIDE SEQUENCE [LARGE SCALE GENOMIC DNA]</scope>
    <source>
        <strain evidence="30 31">DSM 102936</strain>
    </source>
</reference>
<dbReference type="InterPro" id="IPR001264">
    <property type="entry name" value="Glyco_trans_51"/>
</dbReference>
<dbReference type="RefSeq" id="WP_170157697.1">
    <property type="nucleotide sequence ID" value="NZ_RKRE01000002.1"/>
</dbReference>
<dbReference type="EMBL" id="RKRE01000002">
    <property type="protein sequence ID" value="RPF46549.1"/>
    <property type="molecule type" value="Genomic_DNA"/>
</dbReference>
<dbReference type="InterPro" id="IPR023346">
    <property type="entry name" value="Lysozyme-like_dom_sf"/>
</dbReference>
<dbReference type="AlphaFoldDB" id="A0A3N5AN98"/>
<dbReference type="GO" id="GO:0009252">
    <property type="term" value="P:peptidoglycan biosynthetic process"/>
    <property type="evidence" value="ECO:0007669"/>
    <property type="project" value="UniProtKB-UniPathway"/>
</dbReference>
<dbReference type="GO" id="GO:0009002">
    <property type="term" value="F:serine-type D-Ala-D-Ala carboxypeptidase activity"/>
    <property type="evidence" value="ECO:0007669"/>
    <property type="project" value="UniProtKB-EC"/>
</dbReference>
<dbReference type="FunFam" id="1.10.3810.10:FF:000001">
    <property type="entry name" value="Penicillin-binding protein 1A"/>
    <property type="match status" value="1"/>
</dbReference>
<keyword evidence="22" id="KW-0961">Cell wall biogenesis/degradation</keyword>
<evidence type="ECO:0000259" key="29">
    <source>
        <dbReference type="Pfam" id="PF00912"/>
    </source>
</evidence>
<dbReference type="UniPathway" id="UPA00219"/>
<dbReference type="GO" id="GO:0071555">
    <property type="term" value="P:cell wall organization"/>
    <property type="evidence" value="ECO:0007669"/>
    <property type="project" value="UniProtKB-KW"/>
</dbReference>
<keyword evidence="18" id="KW-1133">Transmembrane helix</keyword>
<keyword evidence="14" id="KW-0378">Hydrolase</keyword>
<evidence type="ECO:0000256" key="21">
    <source>
        <dbReference type="ARBA" id="ARBA00023268"/>
    </source>
</evidence>
<keyword evidence="15" id="KW-0133">Cell shape</keyword>
<dbReference type="Pfam" id="PF00912">
    <property type="entry name" value="Transgly"/>
    <property type="match status" value="1"/>
</dbReference>
<keyword evidence="19" id="KW-0472">Membrane</keyword>
<dbReference type="Gene3D" id="3.40.710.10">
    <property type="entry name" value="DD-peptidase/beta-lactamase superfamily"/>
    <property type="match status" value="1"/>
</dbReference>
<dbReference type="SUPFAM" id="SSF56601">
    <property type="entry name" value="beta-lactamase/transpeptidase-like"/>
    <property type="match status" value="1"/>
</dbReference>
<evidence type="ECO:0000256" key="7">
    <source>
        <dbReference type="ARBA" id="ARBA00018638"/>
    </source>
</evidence>
<evidence type="ECO:0000256" key="20">
    <source>
        <dbReference type="ARBA" id="ARBA00023251"/>
    </source>
</evidence>
<evidence type="ECO:0000256" key="11">
    <source>
        <dbReference type="ARBA" id="ARBA00022676"/>
    </source>
</evidence>
<keyword evidence="11" id="KW-0328">Glycosyltransferase</keyword>
<evidence type="ECO:0000256" key="25">
    <source>
        <dbReference type="ARBA" id="ARBA00049902"/>
    </source>
</evidence>
<comment type="caution">
    <text evidence="30">The sequence shown here is derived from an EMBL/GenBank/DDBJ whole genome shotgun (WGS) entry which is preliminary data.</text>
</comment>
<evidence type="ECO:0000256" key="24">
    <source>
        <dbReference type="ARBA" id="ARBA00044770"/>
    </source>
</evidence>
<keyword evidence="16" id="KW-0735">Signal-anchor</keyword>
<dbReference type="InterPro" id="IPR001460">
    <property type="entry name" value="PCN-bd_Tpept"/>
</dbReference>
<dbReference type="PANTHER" id="PTHR32282">
    <property type="entry name" value="BINDING PROTEIN TRANSPEPTIDASE, PUTATIVE-RELATED"/>
    <property type="match status" value="1"/>
</dbReference>
<protein>
    <recommendedName>
        <fullName evidence="7">Penicillin-binding protein 1A</fullName>
        <ecNumber evidence="24">2.4.99.28</ecNumber>
        <ecNumber evidence="6">3.4.16.4</ecNumber>
    </recommendedName>
</protein>
<comment type="similarity">
    <text evidence="4">In the C-terminal section; belongs to the transpeptidase family.</text>
</comment>
<dbReference type="GO" id="GO:0005886">
    <property type="term" value="C:plasma membrane"/>
    <property type="evidence" value="ECO:0007669"/>
    <property type="project" value="UniProtKB-SubCell"/>
</dbReference>
<dbReference type="GO" id="GO:0008658">
    <property type="term" value="F:penicillin binding"/>
    <property type="evidence" value="ECO:0007669"/>
    <property type="project" value="InterPro"/>
</dbReference>
<dbReference type="GO" id="GO:0008955">
    <property type="term" value="F:peptidoglycan glycosyltransferase activity"/>
    <property type="evidence" value="ECO:0007669"/>
    <property type="project" value="UniProtKB-EC"/>
</dbReference>
<feature type="domain" description="Glycosyl transferase family 51" evidence="29">
    <location>
        <begin position="64"/>
        <end position="238"/>
    </location>
</feature>
<comment type="pathway">
    <text evidence="26">Glycan biosynthesis.</text>
</comment>
<evidence type="ECO:0000256" key="23">
    <source>
        <dbReference type="ARBA" id="ARBA00034000"/>
    </source>
</evidence>
<dbReference type="EC" id="2.4.99.28" evidence="24"/>
<proteinExistence type="inferred from homology"/>
<dbReference type="Proteomes" id="UP000282654">
    <property type="component" value="Unassembled WGS sequence"/>
</dbReference>
<evidence type="ECO:0000313" key="31">
    <source>
        <dbReference type="Proteomes" id="UP000282654"/>
    </source>
</evidence>
<evidence type="ECO:0000256" key="12">
    <source>
        <dbReference type="ARBA" id="ARBA00022679"/>
    </source>
</evidence>
<comment type="catalytic activity">
    <reaction evidence="23">
        <text>Preferential cleavage: (Ac)2-L-Lys-D-Ala-|-D-Ala. Also transpeptidation of peptidyl-alanyl moieties that are N-acyl substituents of D-alanine.</text>
        <dbReference type="EC" id="3.4.16.4"/>
    </reaction>
</comment>
<comment type="similarity">
    <text evidence="5">In the N-terminal section; belongs to the glycosyltransferase 51 family.</text>
</comment>
<keyword evidence="9" id="KW-0121">Carboxypeptidase</keyword>
<keyword evidence="10" id="KW-0645">Protease</keyword>
<keyword evidence="17" id="KW-0573">Peptidoglycan synthesis</keyword>
<comment type="pathway">
    <text evidence="3">Cell wall biogenesis; peptidoglycan biosynthesis.</text>
</comment>
<keyword evidence="31" id="KW-1185">Reference proteome</keyword>
<evidence type="ECO:0000256" key="2">
    <source>
        <dbReference type="ARBA" id="ARBA00004401"/>
    </source>
</evidence>
<dbReference type="EC" id="3.4.16.4" evidence="6"/>
<dbReference type="Gene3D" id="1.10.3810.10">
    <property type="entry name" value="Biosynthetic peptidoglycan transglycosylase-like"/>
    <property type="match status" value="1"/>
</dbReference>
<dbReference type="GO" id="GO:0008360">
    <property type="term" value="P:regulation of cell shape"/>
    <property type="evidence" value="ECO:0007669"/>
    <property type="project" value="UniProtKB-KW"/>
</dbReference>
<evidence type="ECO:0000256" key="26">
    <source>
        <dbReference type="ARBA" id="ARBA00060592"/>
    </source>
</evidence>